<evidence type="ECO:0000313" key="2">
    <source>
        <dbReference type="Proteomes" id="UP000542674"/>
    </source>
</evidence>
<proteinExistence type="predicted"/>
<sequence>MPTVVLIHGGLWEEMDAERFWVVPGIVSALRRRGIEVLAPDRGHRATGWGQEVDHMAPMLPDHPVTMIAGSNGCSVAVRLASTRPGRVARMVLAWPATAADPVVDESTRRRLTRLGATAAVVDELLSGGVIRGVSDTALESLTMPVGLVPSEPENPFHQRLTIDAVKALVPHAEELPGSAEPPRPEFATQVEPFVDAVTGFLTGNVGSR</sequence>
<organism evidence="1 2">
    <name type="scientific">Saccharothrix violaceirubra</name>
    <dbReference type="NCBI Taxonomy" id="413306"/>
    <lineage>
        <taxon>Bacteria</taxon>
        <taxon>Bacillati</taxon>
        <taxon>Actinomycetota</taxon>
        <taxon>Actinomycetes</taxon>
        <taxon>Pseudonocardiales</taxon>
        <taxon>Pseudonocardiaceae</taxon>
        <taxon>Saccharothrix</taxon>
    </lineage>
</organism>
<comment type="caution">
    <text evidence="1">The sequence shown here is derived from an EMBL/GenBank/DDBJ whole genome shotgun (WGS) entry which is preliminary data.</text>
</comment>
<reference evidence="1 2" key="1">
    <citation type="submission" date="2020-08" db="EMBL/GenBank/DDBJ databases">
        <title>Sequencing the genomes of 1000 actinobacteria strains.</title>
        <authorList>
            <person name="Klenk H.-P."/>
        </authorList>
    </citation>
    <scope>NUCLEOTIDE SEQUENCE [LARGE SCALE GENOMIC DNA]</scope>
    <source>
        <strain evidence="1 2">DSM 45084</strain>
    </source>
</reference>
<evidence type="ECO:0000313" key="1">
    <source>
        <dbReference type="EMBL" id="MBB4966926.1"/>
    </source>
</evidence>
<dbReference type="Gene3D" id="3.40.50.1820">
    <property type="entry name" value="alpha/beta hydrolase"/>
    <property type="match status" value="1"/>
</dbReference>
<dbReference type="EMBL" id="JACHJS010000001">
    <property type="protein sequence ID" value="MBB4966926.1"/>
    <property type="molecule type" value="Genomic_DNA"/>
</dbReference>
<dbReference type="Proteomes" id="UP000542674">
    <property type="component" value="Unassembled WGS sequence"/>
</dbReference>
<dbReference type="AlphaFoldDB" id="A0A7W7T5Y2"/>
<dbReference type="SUPFAM" id="SSF53474">
    <property type="entry name" value="alpha/beta-Hydrolases"/>
    <property type="match status" value="1"/>
</dbReference>
<gene>
    <name evidence="1" type="ORF">F4559_004285</name>
</gene>
<keyword evidence="2" id="KW-1185">Reference proteome</keyword>
<dbReference type="InterPro" id="IPR029058">
    <property type="entry name" value="AB_hydrolase_fold"/>
</dbReference>
<accession>A0A7W7T5Y2</accession>
<name>A0A7W7T5Y2_9PSEU</name>
<protein>
    <submittedName>
        <fullName evidence="1">Pimeloyl-ACP methyl ester carboxylesterase</fullName>
    </submittedName>
</protein>
<dbReference type="RefSeq" id="WP_184671238.1">
    <property type="nucleotide sequence ID" value="NZ_BAABAI010000037.1"/>
</dbReference>